<proteinExistence type="inferred from homology"/>
<dbReference type="PROSITE" id="PS51194">
    <property type="entry name" value="HELICASE_CTER"/>
    <property type="match status" value="1"/>
</dbReference>
<dbReference type="GO" id="GO:0005524">
    <property type="term" value="F:ATP binding"/>
    <property type="evidence" value="ECO:0007669"/>
    <property type="project" value="InterPro"/>
</dbReference>
<dbReference type="InterPro" id="IPR024759">
    <property type="entry name" value="UvrB_YAD/RRR_dom"/>
</dbReference>
<dbReference type="SUPFAM" id="SSF46600">
    <property type="entry name" value="C-terminal UvrC-binding domain of UvrB"/>
    <property type="match status" value="1"/>
</dbReference>
<gene>
    <name evidence="7" type="ORF">S12H4_58436</name>
</gene>
<dbReference type="Gene3D" id="4.10.860.10">
    <property type="entry name" value="UVR domain"/>
    <property type="match status" value="1"/>
</dbReference>
<evidence type="ECO:0000256" key="3">
    <source>
        <dbReference type="ARBA" id="ARBA00029504"/>
    </source>
</evidence>
<dbReference type="InterPro" id="IPR004807">
    <property type="entry name" value="UvrB"/>
</dbReference>
<evidence type="ECO:0000259" key="5">
    <source>
        <dbReference type="PROSITE" id="PS50151"/>
    </source>
</evidence>
<dbReference type="GO" id="GO:0016887">
    <property type="term" value="F:ATP hydrolysis activity"/>
    <property type="evidence" value="ECO:0007669"/>
    <property type="project" value="InterPro"/>
</dbReference>
<evidence type="ECO:0000256" key="4">
    <source>
        <dbReference type="SAM" id="Coils"/>
    </source>
</evidence>
<sequence length="183" mass="20733">LIEMGTKTHYLHSEIDTLERVEILRDLRLGVYDVVVGINLLREGLDLPEVSLIAILDADKEGFLRSEEALIQTMGRASRHIDGHVIMYADTTTNSMRAAMDETQRRRQIQEAYNREHGITPQGIRKAIKDITKRVKVVAETRAPYTVAAPIAKEDIARLIKELEGQMKTAARNLEFEKAALLR</sequence>
<comment type="similarity">
    <text evidence="1">Belongs to the UvrB family.</text>
</comment>
<name>X1VR52_9ZZZZ</name>
<dbReference type="Pfam" id="PF12344">
    <property type="entry name" value="UvrB"/>
    <property type="match status" value="1"/>
</dbReference>
<dbReference type="EMBL" id="BARW01037952">
    <property type="protein sequence ID" value="GAJ19361.1"/>
    <property type="molecule type" value="Genomic_DNA"/>
</dbReference>
<evidence type="ECO:0000313" key="7">
    <source>
        <dbReference type="EMBL" id="GAJ19361.1"/>
    </source>
</evidence>
<dbReference type="GO" id="GO:0009380">
    <property type="term" value="C:excinuclease repair complex"/>
    <property type="evidence" value="ECO:0007669"/>
    <property type="project" value="InterPro"/>
</dbReference>
<protein>
    <recommendedName>
        <fullName evidence="3">UvrABC system protein B</fullName>
    </recommendedName>
</protein>
<comment type="subunit">
    <text evidence="2">Forms a heterotetramer with UvrA during the search for lesions. Interacts with UvrC in an incision complex.</text>
</comment>
<accession>X1VR52</accession>
<organism evidence="7">
    <name type="scientific">marine sediment metagenome</name>
    <dbReference type="NCBI Taxonomy" id="412755"/>
    <lineage>
        <taxon>unclassified sequences</taxon>
        <taxon>metagenomes</taxon>
        <taxon>ecological metagenomes</taxon>
    </lineage>
</organism>
<dbReference type="InterPro" id="IPR001943">
    <property type="entry name" value="UVR_dom"/>
</dbReference>
<keyword evidence="4" id="KW-0175">Coiled coil</keyword>
<comment type="caution">
    <text evidence="7">The sequence shown here is derived from an EMBL/GenBank/DDBJ whole genome shotgun (WGS) entry which is preliminary data.</text>
</comment>
<evidence type="ECO:0000256" key="2">
    <source>
        <dbReference type="ARBA" id="ARBA00026033"/>
    </source>
</evidence>
<feature type="domain" description="UVR" evidence="5">
    <location>
        <begin position="157"/>
        <end position="183"/>
    </location>
</feature>
<dbReference type="Pfam" id="PF00271">
    <property type="entry name" value="Helicase_C"/>
    <property type="match status" value="1"/>
</dbReference>
<dbReference type="Gene3D" id="3.40.50.300">
    <property type="entry name" value="P-loop containing nucleotide triphosphate hydrolases"/>
    <property type="match status" value="1"/>
</dbReference>
<evidence type="ECO:0000256" key="1">
    <source>
        <dbReference type="ARBA" id="ARBA00008533"/>
    </source>
</evidence>
<dbReference type="InterPro" id="IPR027417">
    <property type="entry name" value="P-loop_NTPase"/>
</dbReference>
<dbReference type="InterPro" id="IPR036876">
    <property type="entry name" value="UVR_dom_sf"/>
</dbReference>
<feature type="coiled-coil region" evidence="4">
    <location>
        <begin position="153"/>
        <end position="180"/>
    </location>
</feature>
<dbReference type="AlphaFoldDB" id="X1VR52"/>
<dbReference type="InterPro" id="IPR001650">
    <property type="entry name" value="Helicase_C-like"/>
</dbReference>
<feature type="non-terminal residue" evidence="7">
    <location>
        <position position="1"/>
    </location>
</feature>
<reference evidence="7" key="1">
    <citation type="journal article" date="2014" name="Front. Microbiol.">
        <title>High frequency of phylogenetically diverse reductive dehalogenase-homologous genes in deep subseafloor sedimentary metagenomes.</title>
        <authorList>
            <person name="Kawai M."/>
            <person name="Futagami T."/>
            <person name="Toyoda A."/>
            <person name="Takaki Y."/>
            <person name="Nishi S."/>
            <person name="Hori S."/>
            <person name="Arai W."/>
            <person name="Tsubouchi T."/>
            <person name="Morono Y."/>
            <person name="Uchiyama I."/>
            <person name="Ito T."/>
            <person name="Fujiyama A."/>
            <person name="Inagaki F."/>
            <person name="Takami H."/>
        </authorList>
    </citation>
    <scope>NUCLEOTIDE SEQUENCE</scope>
    <source>
        <strain evidence="7">Expedition CK06-06</strain>
    </source>
</reference>
<feature type="domain" description="Helicase C-terminal" evidence="6">
    <location>
        <begin position="1"/>
        <end position="132"/>
    </location>
</feature>
<feature type="non-terminal residue" evidence="7">
    <location>
        <position position="183"/>
    </location>
</feature>
<dbReference type="GO" id="GO:0003677">
    <property type="term" value="F:DNA binding"/>
    <property type="evidence" value="ECO:0007669"/>
    <property type="project" value="InterPro"/>
</dbReference>
<dbReference type="PANTHER" id="PTHR24029">
    <property type="entry name" value="UVRABC SYSTEM PROTEIN B"/>
    <property type="match status" value="1"/>
</dbReference>
<dbReference type="GO" id="GO:0006289">
    <property type="term" value="P:nucleotide-excision repair"/>
    <property type="evidence" value="ECO:0007669"/>
    <property type="project" value="InterPro"/>
</dbReference>
<dbReference type="PANTHER" id="PTHR24029:SF0">
    <property type="entry name" value="UVRABC SYSTEM PROTEIN B"/>
    <property type="match status" value="1"/>
</dbReference>
<dbReference type="PROSITE" id="PS50151">
    <property type="entry name" value="UVR"/>
    <property type="match status" value="1"/>
</dbReference>
<evidence type="ECO:0000259" key="6">
    <source>
        <dbReference type="PROSITE" id="PS51194"/>
    </source>
</evidence>
<dbReference type="SMART" id="SM00490">
    <property type="entry name" value="HELICc"/>
    <property type="match status" value="1"/>
</dbReference>
<dbReference type="SUPFAM" id="SSF52540">
    <property type="entry name" value="P-loop containing nucleoside triphosphate hydrolases"/>
    <property type="match status" value="1"/>
</dbReference>
<dbReference type="Pfam" id="PF02151">
    <property type="entry name" value="UVR"/>
    <property type="match status" value="1"/>
</dbReference>